<feature type="compositionally biased region" description="Polar residues" evidence="1">
    <location>
        <begin position="1"/>
        <end position="17"/>
    </location>
</feature>
<name>A0A0D2FVJ1_9EURO</name>
<proteinExistence type="predicted"/>
<protein>
    <submittedName>
        <fullName evidence="2">Uncharacterized protein</fullName>
    </submittedName>
</protein>
<sequence>MSNPTSSNSVQTPTDNPATTSSESVRRETTTASSAQGSTNSASHSEPRAETTQPNLTSMWDQSMEVDFFGDRKIGEETK</sequence>
<dbReference type="Proteomes" id="UP000054266">
    <property type="component" value="Unassembled WGS sequence"/>
</dbReference>
<dbReference type="AlphaFoldDB" id="A0A0D2FVJ1"/>
<evidence type="ECO:0000313" key="2">
    <source>
        <dbReference type="EMBL" id="KIW64004.1"/>
    </source>
</evidence>
<gene>
    <name evidence="2" type="ORF">PV04_08964</name>
</gene>
<feature type="compositionally biased region" description="Basic and acidic residues" evidence="1">
    <location>
        <begin position="69"/>
        <end position="79"/>
    </location>
</feature>
<dbReference type="EMBL" id="KN846961">
    <property type="protein sequence ID" value="KIW64004.1"/>
    <property type="molecule type" value="Genomic_DNA"/>
</dbReference>
<dbReference type="HOGENOM" id="CLU_2605808_0_0_1"/>
<accession>A0A0D2FVJ1</accession>
<evidence type="ECO:0000313" key="3">
    <source>
        <dbReference type="Proteomes" id="UP000054266"/>
    </source>
</evidence>
<reference evidence="2 3" key="1">
    <citation type="submission" date="2015-01" db="EMBL/GenBank/DDBJ databases">
        <title>The Genome Sequence of Capronia semiimmersa CBS27337.</title>
        <authorList>
            <consortium name="The Broad Institute Genomics Platform"/>
            <person name="Cuomo C."/>
            <person name="de Hoog S."/>
            <person name="Gorbushina A."/>
            <person name="Stielow B."/>
            <person name="Teixiera M."/>
            <person name="Abouelleil A."/>
            <person name="Chapman S.B."/>
            <person name="Priest M."/>
            <person name="Young S.K."/>
            <person name="Wortman J."/>
            <person name="Nusbaum C."/>
            <person name="Birren B."/>
        </authorList>
    </citation>
    <scope>NUCLEOTIDE SEQUENCE [LARGE SCALE GENOMIC DNA]</scope>
    <source>
        <strain evidence="2 3">CBS 27337</strain>
    </source>
</reference>
<evidence type="ECO:0000256" key="1">
    <source>
        <dbReference type="SAM" id="MobiDB-lite"/>
    </source>
</evidence>
<keyword evidence="3" id="KW-1185">Reference proteome</keyword>
<feature type="compositionally biased region" description="Polar residues" evidence="1">
    <location>
        <begin position="36"/>
        <end position="61"/>
    </location>
</feature>
<feature type="region of interest" description="Disordered" evidence="1">
    <location>
        <begin position="1"/>
        <end position="79"/>
    </location>
</feature>
<organism evidence="2 3">
    <name type="scientific">Phialophora macrospora</name>
    <dbReference type="NCBI Taxonomy" id="1851006"/>
    <lineage>
        <taxon>Eukaryota</taxon>
        <taxon>Fungi</taxon>
        <taxon>Dikarya</taxon>
        <taxon>Ascomycota</taxon>
        <taxon>Pezizomycotina</taxon>
        <taxon>Eurotiomycetes</taxon>
        <taxon>Chaetothyriomycetidae</taxon>
        <taxon>Chaetothyriales</taxon>
        <taxon>Herpotrichiellaceae</taxon>
        <taxon>Phialophora</taxon>
    </lineage>
</organism>